<organism evidence="7 8">
    <name type="scientific">Anaeramoeba ignava</name>
    <name type="common">Anaerobic marine amoeba</name>
    <dbReference type="NCBI Taxonomy" id="1746090"/>
    <lineage>
        <taxon>Eukaryota</taxon>
        <taxon>Metamonada</taxon>
        <taxon>Anaeramoebidae</taxon>
        <taxon>Anaeramoeba</taxon>
    </lineage>
</organism>
<dbReference type="GO" id="GO:0005524">
    <property type="term" value="F:ATP binding"/>
    <property type="evidence" value="ECO:0007669"/>
    <property type="project" value="UniProtKB-KW"/>
</dbReference>
<keyword evidence="5" id="KW-0206">Cytoskeleton</keyword>
<accession>A0A9Q0LNI7</accession>
<evidence type="ECO:0000256" key="6">
    <source>
        <dbReference type="RuleBase" id="RU000487"/>
    </source>
</evidence>
<evidence type="ECO:0000256" key="1">
    <source>
        <dbReference type="ARBA" id="ARBA00004245"/>
    </source>
</evidence>
<keyword evidence="3" id="KW-0547">Nucleotide-binding</keyword>
<evidence type="ECO:0000256" key="3">
    <source>
        <dbReference type="ARBA" id="ARBA00022741"/>
    </source>
</evidence>
<evidence type="ECO:0000313" key="8">
    <source>
        <dbReference type="Proteomes" id="UP001149090"/>
    </source>
</evidence>
<dbReference type="Pfam" id="PF00022">
    <property type="entry name" value="Actin"/>
    <property type="match status" value="2"/>
</dbReference>
<dbReference type="PANTHER" id="PTHR11937">
    <property type="entry name" value="ACTIN"/>
    <property type="match status" value="1"/>
</dbReference>
<dbReference type="SUPFAM" id="SSF53067">
    <property type="entry name" value="Actin-like ATPase domain"/>
    <property type="match status" value="4"/>
</dbReference>
<protein>
    <submittedName>
        <fullName evidence="7">Actin-7-related</fullName>
    </submittedName>
</protein>
<dbReference type="SMART" id="SM00268">
    <property type="entry name" value="ACTIN"/>
    <property type="match status" value="2"/>
</dbReference>
<evidence type="ECO:0000313" key="7">
    <source>
        <dbReference type="EMBL" id="KAJ5075856.1"/>
    </source>
</evidence>
<dbReference type="FunFam" id="3.30.420.40:FF:000148">
    <property type="entry name" value="Actin, alpha skeletal muscle"/>
    <property type="match status" value="1"/>
</dbReference>
<dbReference type="AlphaFoldDB" id="A0A9Q0LNI7"/>
<evidence type="ECO:0000256" key="4">
    <source>
        <dbReference type="ARBA" id="ARBA00022840"/>
    </source>
</evidence>
<proteinExistence type="inferred from homology"/>
<dbReference type="EMBL" id="JAPDFW010000063">
    <property type="protein sequence ID" value="KAJ5075856.1"/>
    <property type="molecule type" value="Genomic_DNA"/>
</dbReference>
<evidence type="ECO:0000256" key="5">
    <source>
        <dbReference type="ARBA" id="ARBA00023212"/>
    </source>
</evidence>
<evidence type="ECO:0000256" key="2">
    <source>
        <dbReference type="ARBA" id="ARBA00022490"/>
    </source>
</evidence>
<comment type="similarity">
    <text evidence="6">Belongs to the actin family.</text>
</comment>
<reference evidence="7" key="1">
    <citation type="submission" date="2022-10" db="EMBL/GenBank/DDBJ databases">
        <title>Novel sulphate-reducing endosymbionts in the free-living metamonad Anaeramoeba.</title>
        <authorList>
            <person name="Jerlstrom-Hultqvist J."/>
            <person name="Cepicka I."/>
            <person name="Gallot-Lavallee L."/>
            <person name="Salas-Leiva D."/>
            <person name="Curtis B.A."/>
            <person name="Zahonova K."/>
            <person name="Pipaliya S."/>
            <person name="Dacks J."/>
            <person name="Roger A.J."/>
        </authorList>
    </citation>
    <scope>NUCLEOTIDE SEQUENCE</scope>
    <source>
        <strain evidence="7">BMAN</strain>
    </source>
</reference>
<gene>
    <name evidence="7" type="ORF">M0811_06718</name>
</gene>
<dbReference type="Gene3D" id="3.90.640.10">
    <property type="entry name" value="Actin, Chain A, domain 4"/>
    <property type="match status" value="2"/>
</dbReference>
<comment type="subcellular location">
    <subcellularLocation>
        <location evidence="1">Cytoplasm</location>
        <location evidence="1">Cytoskeleton</location>
    </subcellularLocation>
</comment>
<dbReference type="Gene3D" id="3.30.420.40">
    <property type="match status" value="4"/>
</dbReference>
<keyword evidence="8" id="KW-1185">Reference proteome</keyword>
<dbReference type="PRINTS" id="PR00190">
    <property type="entry name" value="ACTIN"/>
</dbReference>
<dbReference type="FunFam" id="3.30.420.40:FF:000050">
    <property type="entry name" value="Actin, alpha skeletal muscle"/>
    <property type="match status" value="1"/>
</dbReference>
<sequence>MDETISLCLNISSGMVKAGFAGDDAPRAVFPGIIGRPKYQGVMVGMGQKDSYTGDEAMAKRGILWLNHPIQNGIIQNWDDYEKILHHTFYNELRVAPEEHPVFMTEFVGNPKKQSEKIAQIIFETFNAQSLYLNDFCQSALTAVDANKTALVVHIGDGVSIVEPFINGNPIVENVQRQNLAGYELNLYMRKLLYSENHDLPLLNDTSEFEIVRDIKEKVCYVALDYQKELEKSYQIDISKLYELPHGETLIVNESLFKCPELLFQPKLQDWNYRSIQHLIFDSISKFDIQEQKDLLQNVILSGGSTMFNGFSERLKAELDLITQSNVNVVSLEYRKYLGWIGSSKIAAKFTDFYSIDEYNENGKIPSFQDDPQISEMRNEFYIELEKEIPSQSLMQYGNAVVIDQGSNSIKAGFAGENLPRIKLPNLIGKTIKNEYYIGNETISNQELSLEYITKNGRIKNWDFFEKIYTHLFYKELNIEPSDKPILITEPIFESKAQKEHLTQIFIETFDVPSIAFELQPILTLIGLNKKTGVVVDIGDELTQILPIYDGKFSTNYKLPFYQYGGKNITKYLMKIMKKSGYYFSSTIDFEIVKKIKENLGYISQDYEQELEISKQSNQCEKSFNFETDKEVILNSARFECAESFFQPLRFYIDQPSIQQSILTSIELFEPNIQSTLLSNIILSGGTTMMNGFEDRLRKELIDLSGNQNVFISSQMNNDILPWIGGSIFSGFPEFSQISLKKEEYEEFGPSRIHKFSHNF</sequence>
<name>A0A9Q0LNI7_ANAIG</name>
<dbReference type="InterPro" id="IPR004000">
    <property type="entry name" value="Actin"/>
</dbReference>
<keyword evidence="2" id="KW-0963">Cytoplasm</keyword>
<dbReference type="GO" id="GO:0005856">
    <property type="term" value="C:cytoskeleton"/>
    <property type="evidence" value="ECO:0007669"/>
    <property type="project" value="UniProtKB-SubCell"/>
</dbReference>
<dbReference type="InterPro" id="IPR043129">
    <property type="entry name" value="ATPase_NBD"/>
</dbReference>
<comment type="caution">
    <text evidence="7">The sequence shown here is derived from an EMBL/GenBank/DDBJ whole genome shotgun (WGS) entry which is preliminary data.</text>
</comment>
<dbReference type="Proteomes" id="UP001149090">
    <property type="component" value="Unassembled WGS sequence"/>
</dbReference>
<keyword evidence="4" id="KW-0067">ATP-binding</keyword>